<comment type="caution">
    <text evidence="2">The sequence shown here is derived from an EMBL/GenBank/DDBJ whole genome shotgun (WGS) entry which is preliminary data.</text>
</comment>
<proteinExistence type="predicted"/>
<dbReference type="PANTHER" id="PTHR44103:SF1">
    <property type="entry name" value="PROPROTEIN CONVERTASE P"/>
    <property type="match status" value="1"/>
</dbReference>
<dbReference type="PANTHER" id="PTHR44103">
    <property type="entry name" value="PROPROTEIN CONVERTASE P"/>
    <property type="match status" value="1"/>
</dbReference>
<feature type="non-terminal residue" evidence="2">
    <location>
        <position position="296"/>
    </location>
</feature>
<reference evidence="3" key="1">
    <citation type="submission" date="2012-11" db="EMBL/GenBank/DDBJ databases">
        <authorList>
            <person name="Lucero-Rivera Y.E."/>
            <person name="Tovar-Ramirez D."/>
        </authorList>
    </citation>
    <scope>NUCLEOTIDE SEQUENCE [LARGE SCALE GENOMIC DNA]</scope>
    <source>
        <strain evidence="3">Araruama</strain>
    </source>
</reference>
<sequence>MVILIFISGENIYNDITSKIYQNIGGNFIEDMNIDLPGVENSSIAFGDYDNDGDIDLLITGSSSSGKIAKVYQNTGGSFSEDTDINLPGIEYGSVVFGDYDNDGDLDILISGVSDYGNIAKIYQNTDSNFHEDTSTDIVGVNYGSVDVGDYYNNGNLDILITGYSDNGSTARVYQNTGGNFTEDSDINLPGTYRSSVTSGDYDSDGDLDILFSGYYRMGKVYRNTDGNFSENTDVNLPGVYYSSVAFGDYDNDGDLDILISGTSDSGRIAKVYRNTDGRFNEDTGIKLPGINYSSV</sequence>
<dbReference type="Gene3D" id="2.130.10.130">
    <property type="entry name" value="Integrin alpha, N-terminal"/>
    <property type="match status" value="1"/>
</dbReference>
<gene>
    <name evidence="2" type="ORF">OMM_14487</name>
</gene>
<dbReference type="InterPro" id="IPR028994">
    <property type="entry name" value="Integrin_alpha_N"/>
</dbReference>
<dbReference type="Proteomes" id="UP000189670">
    <property type="component" value="Unassembled WGS sequence"/>
</dbReference>
<dbReference type="SUPFAM" id="SSF69318">
    <property type="entry name" value="Integrin alpha N-terminal domain"/>
    <property type="match status" value="1"/>
</dbReference>
<evidence type="ECO:0000313" key="3">
    <source>
        <dbReference type="Proteomes" id="UP000189670"/>
    </source>
</evidence>
<dbReference type="EMBL" id="ATBP01002979">
    <property type="protein sequence ID" value="ETR65289.1"/>
    <property type="molecule type" value="Genomic_DNA"/>
</dbReference>
<name>A0A1V1NRU0_9BACT</name>
<dbReference type="InterPro" id="IPR013517">
    <property type="entry name" value="FG-GAP"/>
</dbReference>
<evidence type="ECO:0000313" key="2">
    <source>
        <dbReference type="EMBL" id="ETR65289.1"/>
    </source>
</evidence>
<dbReference type="AlphaFoldDB" id="A0A1V1NRU0"/>
<dbReference type="Pfam" id="PF13517">
    <property type="entry name" value="FG-GAP_3"/>
    <property type="match status" value="2"/>
</dbReference>
<keyword evidence="1" id="KW-0732">Signal</keyword>
<evidence type="ECO:0008006" key="4">
    <source>
        <dbReference type="Google" id="ProtNLM"/>
    </source>
</evidence>
<evidence type="ECO:0000256" key="1">
    <source>
        <dbReference type="ARBA" id="ARBA00022729"/>
    </source>
</evidence>
<protein>
    <recommendedName>
        <fullName evidence="4">FG-GAP repeat-containing protein</fullName>
    </recommendedName>
</protein>
<accession>A0A1V1NRU0</accession>
<organism evidence="2 3">
    <name type="scientific">Candidatus Magnetoglobus multicellularis str. Araruama</name>
    <dbReference type="NCBI Taxonomy" id="890399"/>
    <lineage>
        <taxon>Bacteria</taxon>
        <taxon>Pseudomonadati</taxon>
        <taxon>Thermodesulfobacteriota</taxon>
        <taxon>Desulfobacteria</taxon>
        <taxon>Desulfobacterales</taxon>
        <taxon>Desulfobacteraceae</taxon>
        <taxon>Candidatus Magnetoglobus</taxon>
    </lineage>
</organism>